<reference evidence="4" key="2">
    <citation type="submission" date="2017-01" db="EMBL/GenBank/DDBJ databases">
        <authorList>
            <person name="Varghese N."/>
            <person name="Submissions S."/>
        </authorList>
    </citation>
    <scope>NUCLEOTIDE SEQUENCE [LARGE SCALE GENOMIC DNA]</scope>
    <source>
        <strain evidence="4">DSM 21068</strain>
    </source>
</reference>
<keyword evidence="5" id="KW-1185">Reference proteome</keyword>
<evidence type="ECO:0000313" key="4">
    <source>
        <dbReference type="Proteomes" id="UP000186246"/>
    </source>
</evidence>
<dbReference type="AlphaFoldDB" id="A0A1N7LIC4"/>
<feature type="domain" description="PD-(D/E)XK endonuclease-like" evidence="1">
    <location>
        <begin position="628"/>
        <end position="854"/>
    </location>
</feature>
<dbReference type="EMBL" id="FTOJ01000002">
    <property type="protein sequence ID" value="SIS73608.1"/>
    <property type="molecule type" value="Genomic_DNA"/>
</dbReference>
<dbReference type="Proteomes" id="UP000186246">
    <property type="component" value="Unassembled WGS sequence"/>
</dbReference>
<dbReference type="OrthoDB" id="9762792at2"/>
<dbReference type="SUPFAM" id="SSF52980">
    <property type="entry name" value="Restriction endonuclease-like"/>
    <property type="match status" value="1"/>
</dbReference>
<reference evidence="2 5" key="1">
    <citation type="submission" date="2016-11" db="EMBL/GenBank/DDBJ databases">
        <title>Whole genomes of Flavobacteriaceae.</title>
        <authorList>
            <person name="Stine C."/>
            <person name="Li C."/>
            <person name="Tadesse D."/>
        </authorList>
    </citation>
    <scope>NUCLEOTIDE SEQUENCE [LARGE SCALE GENOMIC DNA]</scope>
    <source>
        <strain evidence="2 5">DSM 21068</strain>
    </source>
</reference>
<dbReference type="InterPro" id="IPR011604">
    <property type="entry name" value="PDDEXK-like_dom_sf"/>
</dbReference>
<evidence type="ECO:0000259" key="1">
    <source>
        <dbReference type="Pfam" id="PF12705"/>
    </source>
</evidence>
<dbReference type="STRING" id="551459.SAMN05421796_102348"/>
<dbReference type="SUPFAM" id="SSF52540">
    <property type="entry name" value="P-loop containing nucleoside triphosphate hydrolases"/>
    <property type="match status" value="1"/>
</dbReference>
<name>A0A1N7LIC4_9FLAO</name>
<proteinExistence type="predicted"/>
<reference evidence="3" key="3">
    <citation type="submission" date="2017-01" db="EMBL/GenBank/DDBJ databases">
        <authorList>
            <person name="Mah S.A."/>
            <person name="Swanson W.J."/>
            <person name="Moy G.W."/>
            <person name="Vacquier V.D."/>
        </authorList>
    </citation>
    <scope>NUCLEOTIDE SEQUENCE [LARGE SCALE GENOMIC DNA]</scope>
    <source>
        <strain evidence="3">DSM 21068</strain>
    </source>
</reference>
<evidence type="ECO:0000313" key="5">
    <source>
        <dbReference type="Proteomes" id="UP000238314"/>
    </source>
</evidence>
<dbReference type="Gene3D" id="3.90.320.10">
    <property type="match status" value="1"/>
</dbReference>
<evidence type="ECO:0000313" key="2">
    <source>
        <dbReference type="EMBL" id="PQA97649.1"/>
    </source>
</evidence>
<dbReference type="Proteomes" id="UP000238314">
    <property type="component" value="Unassembled WGS sequence"/>
</dbReference>
<dbReference type="InterPro" id="IPR038726">
    <property type="entry name" value="PDDEXK_AddAB-type"/>
</dbReference>
<sequence>MKFLNKIINELLAQEDDLSKFSIVLPGKRPIVFIRQILEKKKYSGFLPDFFTIEDLITDIVDQQPMQGISLWLFSYDVYRKLNLIPQDSFSDFLKWFPTLQKDWDDILKFSESDTAVLQYMFDEERIKEWAQDLGDQDEVPRKKFLNFWRNMNVYLPILKSALLEKNWATPGMIHENATSKIHKYATETDKRFVFCGFNAFTPVEEKLIRNLLQWDKAQCYFQGDRYYFDDERQEAGKFLRDHKKWKEFNDSREFTWIEDDFNQPKNIKVYEVSGNITQTKILPEIFGEIADKTYSDTAIVLLDENLLPASLDVMHSVEYLNITMGFPLKNLSFSNAVKQLFYLQKQLEKNKTTYYYRDIYPILEELPASYSDEKIISNFKSKIEERNIVYISKNLFSELLSELSYFKLLMKAESAQAYLDLLTEFCIDLKWLEIDDIQYENISHFEKAFRLLKNQILPYDFDIKMETLEVLINQYINTESIDFEGEPLRGLQVMGLLETRLLNFKNVILLSVNEGKLPLGNSQNTYIPFDIRRHFELHTYLENDSIYAYHFYRLIQDAENVHLLYNALSSGINTGEKSRFITQIEMESNHEIEHLIIENTSEPIKTEPIEIQKTEAVMQKLQQWKDRVSASHLTSYLYNPVDFYLSKILNTSESDEIEEELSVRNYGNLVHYSLQDIYEELKGKILNEKDLKNSIKNIDTYIDGAIEKLKHQPEFYEKGMNFIHKAIAKKVIEAILNFDLNLIKSGNELKIIDIERKFEKVDFYIDENSKDKISFYGYIDRIDQLNGTIRIIDYKTAKTKNLTIKIDELNQDNYFQNSDRKQAMQLCLYQYVVQSLPEFWGLSVQTGIWSFADAQKGVVSLEFAQGELQNAMVSIQNLILEILNPEMSFVENVKTFAGN</sequence>
<protein>
    <submittedName>
        <fullName evidence="3">PD-(D/E)XK nuclease superfamily protein</fullName>
    </submittedName>
</protein>
<gene>
    <name evidence="2" type="ORF">B0A70_03035</name>
    <name evidence="3" type="ORF">SAMN05421796_102348</name>
</gene>
<dbReference type="InterPro" id="IPR027417">
    <property type="entry name" value="P-loop_NTPase"/>
</dbReference>
<accession>A0A1N7LIC4</accession>
<organism evidence="3 4">
    <name type="scientific">Chryseobacterium piscicola</name>
    <dbReference type="NCBI Taxonomy" id="551459"/>
    <lineage>
        <taxon>Bacteria</taxon>
        <taxon>Pseudomonadati</taxon>
        <taxon>Bacteroidota</taxon>
        <taxon>Flavobacteriia</taxon>
        <taxon>Flavobacteriales</taxon>
        <taxon>Weeksellaceae</taxon>
        <taxon>Chryseobacterium group</taxon>
        <taxon>Chryseobacterium</taxon>
    </lineage>
</organism>
<evidence type="ECO:0000313" key="3">
    <source>
        <dbReference type="EMBL" id="SIS73608.1"/>
    </source>
</evidence>
<dbReference type="RefSeq" id="WP_076450715.1">
    <property type="nucleotide sequence ID" value="NZ_FTOJ01000002.1"/>
</dbReference>
<dbReference type="EMBL" id="MUGO01000002">
    <property type="protein sequence ID" value="PQA97649.1"/>
    <property type="molecule type" value="Genomic_DNA"/>
</dbReference>
<dbReference type="Pfam" id="PF12705">
    <property type="entry name" value="PDDEXK_1"/>
    <property type="match status" value="1"/>
</dbReference>
<dbReference type="InterPro" id="IPR011335">
    <property type="entry name" value="Restrct_endonuc-II-like"/>
</dbReference>